<dbReference type="GO" id="GO:0016747">
    <property type="term" value="F:acyltransferase activity, transferring groups other than amino-acyl groups"/>
    <property type="evidence" value="ECO:0007669"/>
    <property type="project" value="InterPro"/>
</dbReference>
<dbReference type="SUPFAM" id="SSF55729">
    <property type="entry name" value="Acyl-CoA N-acyltransferases (Nat)"/>
    <property type="match status" value="1"/>
</dbReference>
<dbReference type="Gene3D" id="3.40.630.30">
    <property type="match status" value="1"/>
</dbReference>
<dbReference type="Pfam" id="PF13302">
    <property type="entry name" value="Acetyltransf_3"/>
    <property type="match status" value="1"/>
</dbReference>
<dbReference type="Proteomes" id="UP000076630">
    <property type="component" value="Unassembled WGS sequence"/>
</dbReference>
<gene>
    <name evidence="5" type="ORF">AV926_09625</name>
</gene>
<reference evidence="5 6" key="1">
    <citation type="submission" date="2016-01" db="EMBL/GenBank/DDBJ databases">
        <title>Whole genome sequencing of Myroides marinus L41.</title>
        <authorList>
            <person name="Hong K.W."/>
        </authorList>
    </citation>
    <scope>NUCLEOTIDE SEQUENCE [LARGE SCALE GENOMIC DNA]</scope>
    <source>
        <strain evidence="5 6">L41</strain>
    </source>
</reference>
<comment type="caution">
    <text evidence="5">The sequence shown here is derived from an EMBL/GenBank/DDBJ whole genome shotgun (WGS) entry which is preliminary data.</text>
</comment>
<dbReference type="EMBL" id="LQNU01000054">
    <property type="protein sequence ID" value="KZE81020.1"/>
    <property type="molecule type" value="Genomic_DNA"/>
</dbReference>
<keyword evidence="6" id="KW-1185">Reference proteome</keyword>
<dbReference type="RefSeq" id="WP_038987362.1">
    <property type="nucleotide sequence ID" value="NZ_JWJO01000046.1"/>
</dbReference>
<dbReference type="InterPro" id="IPR000182">
    <property type="entry name" value="GNAT_dom"/>
</dbReference>
<dbReference type="AlphaFoldDB" id="A0A163Z535"/>
<dbReference type="PANTHER" id="PTHR43792">
    <property type="entry name" value="GNAT FAMILY, PUTATIVE (AFU_ORTHOLOGUE AFUA_3G00765)-RELATED-RELATED"/>
    <property type="match status" value="1"/>
</dbReference>
<dbReference type="InterPro" id="IPR016181">
    <property type="entry name" value="Acyl_CoA_acyltransferase"/>
</dbReference>
<protein>
    <submittedName>
        <fullName evidence="5">GNAT family acetyltransferase</fullName>
    </submittedName>
</protein>
<dbReference type="PANTHER" id="PTHR43792:SF8">
    <property type="entry name" value="[RIBOSOMAL PROTEIN US5]-ALANINE N-ACETYLTRANSFERASE"/>
    <property type="match status" value="1"/>
</dbReference>
<evidence type="ECO:0000256" key="3">
    <source>
        <dbReference type="ARBA" id="ARBA00038502"/>
    </source>
</evidence>
<organism evidence="5 6">
    <name type="scientific">Myroides marinus</name>
    <dbReference type="NCBI Taxonomy" id="703342"/>
    <lineage>
        <taxon>Bacteria</taxon>
        <taxon>Pseudomonadati</taxon>
        <taxon>Bacteroidota</taxon>
        <taxon>Flavobacteriia</taxon>
        <taxon>Flavobacteriales</taxon>
        <taxon>Flavobacteriaceae</taxon>
        <taxon>Myroides</taxon>
    </lineage>
</organism>
<dbReference type="PROSITE" id="PS51186">
    <property type="entry name" value="GNAT"/>
    <property type="match status" value="1"/>
</dbReference>
<name>A0A163Z535_9FLAO</name>
<accession>A0A163Z535</accession>
<evidence type="ECO:0000259" key="4">
    <source>
        <dbReference type="PROSITE" id="PS51186"/>
    </source>
</evidence>
<feature type="domain" description="N-acetyltransferase" evidence="4">
    <location>
        <begin position="30"/>
        <end position="167"/>
    </location>
</feature>
<evidence type="ECO:0000256" key="2">
    <source>
        <dbReference type="ARBA" id="ARBA00023315"/>
    </source>
</evidence>
<comment type="similarity">
    <text evidence="3">Belongs to the acetyltransferase family. RimJ subfamily.</text>
</comment>
<dbReference type="InterPro" id="IPR051531">
    <property type="entry name" value="N-acetyltransferase"/>
</dbReference>
<keyword evidence="2" id="KW-0012">Acyltransferase</keyword>
<proteinExistence type="inferred from homology"/>
<dbReference type="OrthoDB" id="9811523at2"/>
<sequence length="176" mass="20072">MKTYTLQTERLILNQPHTDDISRLVEIMKNPIYNKNTTNIPFPYTRENGEFWVNLAVDSLASESAYIFAIRLKGNPTIVGGIGLGIDKANNKAEMGYWLDEQYWNTGMVTEAANALIQFGFDTLQLHKIFATHFTYNEASGRIMQKIGMQQEGVLKGQILKNEKYLDLITYAILKE</sequence>
<evidence type="ECO:0000313" key="5">
    <source>
        <dbReference type="EMBL" id="KZE81020.1"/>
    </source>
</evidence>
<evidence type="ECO:0000313" key="6">
    <source>
        <dbReference type="Proteomes" id="UP000076630"/>
    </source>
</evidence>
<evidence type="ECO:0000256" key="1">
    <source>
        <dbReference type="ARBA" id="ARBA00022679"/>
    </source>
</evidence>
<keyword evidence="1 5" id="KW-0808">Transferase</keyword>